<dbReference type="AlphaFoldDB" id="A0A126PVV3"/>
<dbReference type="EMBL" id="CP014323">
    <property type="protein sequence ID" value="AMJ97147.1"/>
    <property type="molecule type" value="Genomic_DNA"/>
</dbReference>
<dbReference type="Proteomes" id="UP000063991">
    <property type="component" value="Chromosome"/>
</dbReference>
<feature type="chain" id="PRO_5007272359" description="Lipoprotein" evidence="2">
    <location>
        <begin position="24"/>
        <end position="68"/>
    </location>
</feature>
<feature type="transmembrane region" description="Helical" evidence="1">
    <location>
        <begin position="39"/>
        <end position="60"/>
    </location>
</feature>
<accession>A0A126PVV3</accession>
<evidence type="ECO:0008006" key="5">
    <source>
        <dbReference type="Google" id="ProtNLM"/>
    </source>
</evidence>
<sequence length="68" mass="7343">MKVNLKRSAFTICTAVFSSGAFAHAGHDHEHWTSGVMHALFYASLVGCAAACGFAAYKYFNAKKRSAK</sequence>
<name>A0A126PVV3_ALTMA</name>
<proteinExistence type="predicted"/>
<keyword evidence="1" id="KW-0812">Transmembrane</keyword>
<feature type="signal peptide" evidence="2">
    <location>
        <begin position="1"/>
        <end position="23"/>
    </location>
</feature>
<organism evidence="3 4">
    <name type="scientific">Alteromonas macleodii</name>
    <name type="common">Pseudoalteromonas macleodii</name>
    <dbReference type="NCBI Taxonomy" id="28108"/>
    <lineage>
        <taxon>Bacteria</taxon>
        <taxon>Pseudomonadati</taxon>
        <taxon>Pseudomonadota</taxon>
        <taxon>Gammaproteobacteria</taxon>
        <taxon>Alteromonadales</taxon>
        <taxon>Alteromonadaceae</taxon>
        <taxon>Alteromonas/Salinimonas group</taxon>
        <taxon>Alteromonas</taxon>
    </lineage>
</organism>
<keyword evidence="1" id="KW-1133">Transmembrane helix</keyword>
<keyword evidence="1" id="KW-0472">Membrane</keyword>
<evidence type="ECO:0000313" key="4">
    <source>
        <dbReference type="Proteomes" id="UP000063991"/>
    </source>
</evidence>
<evidence type="ECO:0000256" key="2">
    <source>
        <dbReference type="SAM" id="SignalP"/>
    </source>
</evidence>
<evidence type="ECO:0000313" key="3">
    <source>
        <dbReference type="EMBL" id="AMJ97147.1"/>
    </source>
</evidence>
<evidence type="ECO:0000256" key="1">
    <source>
        <dbReference type="SAM" id="Phobius"/>
    </source>
</evidence>
<gene>
    <name evidence="3" type="ORF">AVL55_02575</name>
</gene>
<protein>
    <recommendedName>
        <fullName evidence="5">Lipoprotein</fullName>
    </recommendedName>
</protein>
<dbReference type="RefSeq" id="WP_061094144.1">
    <property type="nucleotide sequence ID" value="NZ_CP014323.1"/>
</dbReference>
<reference evidence="3 4" key="1">
    <citation type="submission" date="2015-12" db="EMBL/GenBank/DDBJ databases">
        <authorList>
            <person name="Shamseldin A."/>
            <person name="Moawad H."/>
            <person name="Abd El-Rahim W.M."/>
            <person name="Sadowsky M.J."/>
        </authorList>
    </citation>
    <scope>NUCLEOTIDE SEQUENCE [LARGE SCALE GENOMIC DNA]</scope>
    <source>
        <strain evidence="3 4">D7</strain>
    </source>
</reference>
<keyword evidence="2" id="KW-0732">Signal</keyword>
<dbReference type="OrthoDB" id="5918117at2"/>